<dbReference type="GeneTree" id="ENSGT00390000008787"/>
<evidence type="ECO:0000256" key="2">
    <source>
        <dbReference type="SAM" id="Phobius"/>
    </source>
</evidence>
<keyword evidence="6" id="KW-1185">Reference proteome</keyword>
<organism evidence="5 6">
    <name type="scientific">Eptatretus burgeri</name>
    <name type="common">Inshore hagfish</name>
    <dbReference type="NCBI Taxonomy" id="7764"/>
    <lineage>
        <taxon>Eukaryota</taxon>
        <taxon>Metazoa</taxon>
        <taxon>Chordata</taxon>
        <taxon>Craniata</taxon>
        <taxon>Vertebrata</taxon>
        <taxon>Cyclostomata</taxon>
        <taxon>Myxini</taxon>
        <taxon>Myxiniformes</taxon>
        <taxon>Myxinidae</taxon>
        <taxon>Eptatretinae</taxon>
        <taxon>Eptatretus</taxon>
    </lineage>
</organism>
<sequence length="533" mass="61251">MLSQVKTKREEREKKFNSWLTILYEKEGSEWGHYMRKVCEYDQRLEKVEIFPCKIDPWPLNPDDLFQIGLAQCKLLILTEAMLEVEEHVWQELELVLQPASSVLLFFCGVWSAERLYDMMPESRNWVITDAEKDTDSIVDFIISMTSLKGILCTHVLRDLSRLFPSIQIFKMSSIILSTHANTRNTVADYSLASASFQWHPRSPDLPPLYVFISGYLILKKMYFRRSQEQLAFQITPGDVNTLDKLLTDCLRENVPVGGLHLFGITHSEEEEDSIESQEELPTLLHFAARFGLSNVMAQLLQYPGAFQALRTTNKHGLGPSHLAETHGFLELQQFINDYLVGYTSFVCLFGLTFISAYEQMIRCTTDKLMRCSLHPGTDDDLLIFLSCSFHFNIGLVIAFKPGRLSIVYIPIRHPRPSPNMSKYGSVLSMFLKPWHRVLLTLSHIIDILCYMASYAHTDVKPQWQVDDVYGSLVMTPGQEQLIHLQEQVKLKNLTIDEALSSFKAWQNEQIKKGDSFRSQKVCNFSAALFYAL</sequence>
<accession>A0A8C4Q0M7</accession>
<dbReference type="PANTHER" id="PTHR16267">
    <property type="entry name" value="BANK1/PIK3AP1 FAMILY MEMBER"/>
    <property type="match status" value="1"/>
</dbReference>
<dbReference type="InterPro" id="IPR052446">
    <property type="entry name" value="B-cell_PI3K-Signaling_Adptrs"/>
</dbReference>
<keyword evidence="2" id="KW-0812">Transmembrane</keyword>
<reference evidence="5" key="1">
    <citation type="submission" date="2025-08" db="UniProtKB">
        <authorList>
            <consortium name="Ensembl"/>
        </authorList>
    </citation>
    <scope>IDENTIFICATION</scope>
</reference>
<dbReference type="Pfam" id="PF14545">
    <property type="entry name" value="DBB"/>
    <property type="match status" value="1"/>
</dbReference>
<evidence type="ECO:0000259" key="3">
    <source>
        <dbReference type="Pfam" id="PF14545"/>
    </source>
</evidence>
<keyword evidence="2" id="KW-1133">Transmembrane helix</keyword>
<evidence type="ECO:0000259" key="4">
    <source>
        <dbReference type="Pfam" id="PF18567"/>
    </source>
</evidence>
<dbReference type="InterPro" id="IPR035897">
    <property type="entry name" value="Toll_tir_struct_dom_sf"/>
</dbReference>
<dbReference type="AlphaFoldDB" id="A0A8C4Q0M7"/>
<dbReference type="Proteomes" id="UP000694388">
    <property type="component" value="Unplaced"/>
</dbReference>
<feature type="transmembrane region" description="Helical" evidence="2">
    <location>
        <begin position="340"/>
        <end position="362"/>
    </location>
</feature>
<dbReference type="Pfam" id="PF18567">
    <property type="entry name" value="TIR_3"/>
    <property type="match status" value="1"/>
</dbReference>
<dbReference type="PANTHER" id="PTHR16267:SF11">
    <property type="entry name" value="STUMPS, ISOFORM E"/>
    <property type="match status" value="1"/>
</dbReference>
<keyword evidence="1" id="KW-0597">Phosphoprotein</keyword>
<evidence type="ECO:0000313" key="5">
    <source>
        <dbReference type="Ensembl" id="ENSEBUP00000008224.1"/>
    </source>
</evidence>
<dbReference type="Ensembl" id="ENSEBUT00000008719.1">
    <property type="protein sequence ID" value="ENSEBUP00000008224.1"/>
    <property type="gene ID" value="ENSEBUG00000005335.1"/>
</dbReference>
<dbReference type="GO" id="GO:0005102">
    <property type="term" value="F:signaling receptor binding"/>
    <property type="evidence" value="ECO:0007669"/>
    <property type="project" value="TreeGrafter"/>
</dbReference>
<feature type="domain" description="DBB" evidence="3">
    <location>
        <begin position="232"/>
        <end position="264"/>
    </location>
</feature>
<evidence type="ECO:0000256" key="1">
    <source>
        <dbReference type="ARBA" id="ARBA00022553"/>
    </source>
</evidence>
<evidence type="ECO:0000313" key="6">
    <source>
        <dbReference type="Proteomes" id="UP000694388"/>
    </source>
</evidence>
<feature type="domain" description="PIK3AP1 Toll/interleukin-1 receptor" evidence="4">
    <location>
        <begin position="21"/>
        <end position="137"/>
    </location>
</feature>
<name>A0A8C4Q0M7_EPTBU</name>
<reference evidence="5" key="2">
    <citation type="submission" date="2025-09" db="UniProtKB">
        <authorList>
            <consortium name="Ensembl"/>
        </authorList>
    </citation>
    <scope>IDENTIFICATION</scope>
</reference>
<keyword evidence="2" id="KW-0472">Membrane</keyword>
<dbReference type="InterPro" id="IPR017893">
    <property type="entry name" value="DBB_domain"/>
</dbReference>
<proteinExistence type="predicted"/>
<protein>
    <submittedName>
        <fullName evidence="5">Uncharacterized protein</fullName>
    </submittedName>
</protein>
<dbReference type="Gene3D" id="3.40.50.10140">
    <property type="entry name" value="Toll/interleukin-1 receptor homology (TIR) domain"/>
    <property type="match status" value="1"/>
</dbReference>
<dbReference type="InterPro" id="IPR041340">
    <property type="entry name" value="PIK3AP1_TIR"/>
</dbReference>